<evidence type="ECO:0000313" key="4">
    <source>
        <dbReference type="Proteomes" id="UP000323454"/>
    </source>
</evidence>
<keyword evidence="4" id="KW-1185">Reference proteome</keyword>
<keyword evidence="2" id="KW-1133">Transmembrane helix</keyword>
<comment type="caution">
    <text evidence="3">The sequence shown here is derived from an EMBL/GenBank/DDBJ whole genome shotgun (WGS) entry which is preliminary data.</text>
</comment>
<reference evidence="3 4" key="1">
    <citation type="submission" date="2019-09" db="EMBL/GenBank/DDBJ databases">
        <title>Goodfellowia gen. nov., a new genus of the Pseudonocardineae related to Actinoalloteichus, containing Goodfellowia coeruleoviolacea gen. nov., comb. nov. gen. nov., comb. nov.</title>
        <authorList>
            <person name="Labeda D."/>
        </authorList>
    </citation>
    <scope>NUCLEOTIDE SEQUENCE [LARGE SCALE GENOMIC DNA]</scope>
    <source>
        <strain evidence="3 4">AN110305</strain>
    </source>
</reference>
<dbReference type="EMBL" id="VUOB01000010">
    <property type="protein sequence ID" value="KAA2264644.1"/>
    <property type="molecule type" value="Genomic_DNA"/>
</dbReference>
<keyword evidence="2" id="KW-0472">Membrane</keyword>
<accession>A0A5B2XNV7</accession>
<evidence type="ECO:0000256" key="2">
    <source>
        <dbReference type="SAM" id="Phobius"/>
    </source>
</evidence>
<dbReference type="AlphaFoldDB" id="A0A5B2XNV7"/>
<evidence type="ECO:0000256" key="1">
    <source>
        <dbReference type="SAM" id="MobiDB-lite"/>
    </source>
</evidence>
<dbReference type="RefSeq" id="WP_149848448.1">
    <property type="nucleotide sequence ID" value="NZ_VUOB01000010.1"/>
</dbReference>
<proteinExistence type="predicted"/>
<feature type="compositionally biased region" description="Low complexity" evidence="1">
    <location>
        <begin position="144"/>
        <end position="172"/>
    </location>
</feature>
<reference evidence="3 4" key="2">
    <citation type="submission" date="2019-09" db="EMBL/GenBank/DDBJ databases">
        <authorList>
            <person name="Jin C."/>
        </authorList>
    </citation>
    <scope>NUCLEOTIDE SEQUENCE [LARGE SCALE GENOMIC DNA]</scope>
    <source>
        <strain evidence="3 4">AN110305</strain>
    </source>
</reference>
<dbReference type="Proteomes" id="UP000323454">
    <property type="component" value="Unassembled WGS sequence"/>
</dbReference>
<feature type="region of interest" description="Disordered" evidence="1">
    <location>
        <begin position="25"/>
        <end position="57"/>
    </location>
</feature>
<protein>
    <submittedName>
        <fullName evidence="3">Uncharacterized protein</fullName>
    </submittedName>
</protein>
<keyword evidence="2" id="KW-0812">Transmembrane</keyword>
<evidence type="ECO:0000313" key="3">
    <source>
        <dbReference type="EMBL" id="KAA2264644.1"/>
    </source>
</evidence>
<organism evidence="3 4">
    <name type="scientific">Solihabitans fulvus</name>
    <dbReference type="NCBI Taxonomy" id="1892852"/>
    <lineage>
        <taxon>Bacteria</taxon>
        <taxon>Bacillati</taxon>
        <taxon>Actinomycetota</taxon>
        <taxon>Actinomycetes</taxon>
        <taxon>Pseudonocardiales</taxon>
        <taxon>Pseudonocardiaceae</taxon>
        <taxon>Solihabitans</taxon>
    </lineage>
</organism>
<feature type="region of interest" description="Disordered" evidence="1">
    <location>
        <begin position="90"/>
        <end position="109"/>
    </location>
</feature>
<gene>
    <name evidence="3" type="ORF">F0L68_05985</name>
</gene>
<feature type="transmembrane region" description="Helical" evidence="2">
    <location>
        <begin position="66"/>
        <end position="87"/>
    </location>
</feature>
<name>A0A5B2XNV7_9PSEU</name>
<sequence length="274" mass="28538">MQRPSTGRRHTRAGAITVAELIRQQPSPVRIPSSDEAATDGLVHDLLGPPGPDEARAARPNRTAKLVGLVTGAVVLCASVAAASVVAGNHRIDNEPGSGPAPVEITGGSALRPDMLSAQLGRGQDSSPLAVPAPASPPDATRNAPPQAAQPSPSAEQPSSPVSTPPVRVTSGSPTTVAAIKHFYELLRTAPAEAFALVDPGLLGTDPTEFVQSWHAVKAITLDRVDPRPDGSVLAAVSMLGPDDHWLRVEQLFWLTKDTPPRIANSEILSAQRN</sequence>
<dbReference type="OrthoDB" id="3695516at2"/>
<feature type="region of interest" description="Disordered" evidence="1">
    <location>
        <begin position="119"/>
        <end position="172"/>
    </location>
</feature>